<dbReference type="PROSITE" id="PS50059">
    <property type="entry name" value="FKBP_PPIASE"/>
    <property type="match status" value="1"/>
</dbReference>
<dbReference type="SUPFAM" id="SSF54534">
    <property type="entry name" value="FKBP-like"/>
    <property type="match status" value="1"/>
</dbReference>
<feature type="domain" description="PPIase FKBP-type" evidence="8">
    <location>
        <begin position="116"/>
        <end position="204"/>
    </location>
</feature>
<organism evidence="9 10">
    <name type="scientific">Gordonia humi</name>
    <dbReference type="NCBI Taxonomy" id="686429"/>
    <lineage>
        <taxon>Bacteria</taxon>
        <taxon>Bacillati</taxon>
        <taxon>Actinomycetota</taxon>
        <taxon>Actinomycetes</taxon>
        <taxon>Mycobacteriales</taxon>
        <taxon>Gordoniaceae</taxon>
        <taxon>Gordonia</taxon>
    </lineage>
</organism>
<evidence type="ECO:0000259" key="8">
    <source>
        <dbReference type="PROSITE" id="PS50059"/>
    </source>
</evidence>
<keyword evidence="2 4" id="KW-0697">Rotamase</keyword>
<name>A0A840F2V1_9ACTN</name>
<dbReference type="GO" id="GO:0003755">
    <property type="term" value="F:peptidyl-prolyl cis-trans isomerase activity"/>
    <property type="evidence" value="ECO:0007669"/>
    <property type="project" value="UniProtKB-UniRule"/>
</dbReference>
<dbReference type="PROSITE" id="PS51257">
    <property type="entry name" value="PROKAR_LIPOPROTEIN"/>
    <property type="match status" value="1"/>
</dbReference>
<evidence type="ECO:0000256" key="1">
    <source>
        <dbReference type="ARBA" id="ARBA00000971"/>
    </source>
</evidence>
<evidence type="ECO:0000313" key="9">
    <source>
        <dbReference type="EMBL" id="MBB4136964.1"/>
    </source>
</evidence>
<evidence type="ECO:0000256" key="6">
    <source>
        <dbReference type="SAM" id="MobiDB-lite"/>
    </source>
</evidence>
<sequence>MTPRPEIPGRAARLKPLILVPVALAALASASCSSDDSSNADDSTAPAAASTTTCPTSVPAASTPADWTLKGVSGSVNVVAPTADRAPSITVTEPFAVDETVVKTLTPGTGADVHSDSMVTVCYEGVDGKTGDVFDNAFERGRPAQFSPAEVVPGFSQALVGQKVGASVAVAMTPADGYGPSGNPDAKIGGTDTLVFALTILDSTSY</sequence>
<dbReference type="InterPro" id="IPR001179">
    <property type="entry name" value="PPIase_FKBP_dom"/>
</dbReference>
<evidence type="ECO:0000256" key="3">
    <source>
        <dbReference type="ARBA" id="ARBA00023235"/>
    </source>
</evidence>
<keyword evidence="10" id="KW-1185">Reference proteome</keyword>
<reference evidence="9 10" key="1">
    <citation type="submission" date="2020-08" db="EMBL/GenBank/DDBJ databases">
        <title>Sequencing the genomes of 1000 actinobacteria strains.</title>
        <authorList>
            <person name="Klenk H.-P."/>
        </authorList>
    </citation>
    <scope>NUCLEOTIDE SEQUENCE [LARGE SCALE GENOMIC DNA]</scope>
    <source>
        <strain evidence="9 10">DSM 45298</strain>
    </source>
</reference>
<comment type="catalytic activity">
    <reaction evidence="1 4 5">
        <text>[protein]-peptidylproline (omega=180) = [protein]-peptidylproline (omega=0)</text>
        <dbReference type="Rhea" id="RHEA:16237"/>
        <dbReference type="Rhea" id="RHEA-COMP:10747"/>
        <dbReference type="Rhea" id="RHEA-COMP:10748"/>
        <dbReference type="ChEBI" id="CHEBI:83833"/>
        <dbReference type="ChEBI" id="CHEBI:83834"/>
        <dbReference type="EC" id="5.2.1.8"/>
    </reaction>
</comment>
<evidence type="ECO:0000256" key="2">
    <source>
        <dbReference type="ARBA" id="ARBA00023110"/>
    </source>
</evidence>
<evidence type="ECO:0000256" key="4">
    <source>
        <dbReference type="PROSITE-ProRule" id="PRU00277"/>
    </source>
</evidence>
<evidence type="ECO:0000256" key="5">
    <source>
        <dbReference type="RuleBase" id="RU003915"/>
    </source>
</evidence>
<dbReference type="EC" id="5.2.1.8" evidence="5"/>
<keyword evidence="3 4" id="KW-0413">Isomerase</keyword>
<accession>A0A840F2V1</accession>
<evidence type="ECO:0000256" key="7">
    <source>
        <dbReference type="SAM" id="SignalP"/>
    </source>
</evidence>
<gene>
    <name evidence="9" type="ORF">BKA16_003516</name>
</gene>
<dbReference type="Pfam" id="PF00254">
    <property type="entry name" value="FKBP_C"/>
    <property type="match status" value="1"/>
</dbReference>
<protein>
    <recommendedName>
        <fullName evidence="5">Peptidyl-prolyl cis-trans isomerase</fullName>
        <ecNumber evidence="5">5.2.1.8</ecNumber>
    </recommendedName>
</protein>
<dbReference type="Proteomes" id="UP000551501">
    <property type="component" value="Unassembled WGS sequence"/>
</dbReference>
<evidence type="ECO:0000313" key="10">
    <source>
        <dbReference type="Proteomes" id="UP000551501"/>
    </source>
</evidence>
<comment type="similarity">
    <text evidence="5">Belongs to the FKBP-type PPIase family.</text>
</comment>
<dbReference type="InterPro" id="IPR046357">
    <property type="entry name" value="PPIase_dom_sf"/>
</dbReference>
<comment type="caution">
    <text evidence="9">The sequence shown here is derived from an EMBL/GenBank/DDBJ whole genome shotgun (WGS) entry which is preliminary data.</text>
</comment>
<dbReference type="AlphaFoldDB" id="A0A840F2V1"/>
<dbReference type="EMBL" id="JACIFP010000001">
    <property type="protein sequence ID" value="MBB4136964.1"/>
    <property type="molecule type" value="Genomic_DNA"/>
</dbReference>
<keyword evidence="7" id="KW-0732">Signal</keyword>
<proteinExistence type="inferred from homology"/>
<dbReference type="Gene3D" id="3.10.50.40">
    <property type="match status" value="1"/>
</dbReference>
<feature type="region of interest" description="Disordered" evidence="6">
    <location>
        <begin position="32"/>
        <end position="62"/>
    </location>
</feature>
<feature type="chain" id="PRO_5038599074" description="Peptidyl-prolyl cis-trans isomerase" evidence="7">
    <location>
        <begin position="26"/>
        <end position="206"/>
    </location>
</feature>
<feature type="signal peptide" evidence="7">
    <location>
        <begin position="1"/>
        <end position="25"/>
    </location>
</feature>